<dbReference type="Proteomes" id="UP001152749">
    <property type="component" value="Chromosome"/>
</dbReference>
<evidence type="ECO:0000313" key="1">
    <source>
        <dbReference type="EMBL" id="CAI2768522.1"/>
    </source>
</evidence>
<name>A0A9W4X4U6_9FLAO</name>
<evidence type="ECO:0008006" key="3">
    <source>
        <dbReference type="Google" id="ProtNLM"/>
    </source>
</evidence>
<dbReference type="KEGG" id="fcs:TRV642_3769"/>
<evidence type="ECO:0000313" key="2">
    <source>
        <dbReference type="Proteomes" id="UP001152749"/>
    </source>
</evidence>
<dbReference type="AlphaFoldDB" id="A0A9W4X4U6"/>
<sequence>MKTVYEQLTVMSIEQKTMDNFYQSCLTLFDCPWSRYAFTNEEMDEILTRSMRFYDGPNPEKRKRAWATYVDLIGHMVLARKIVNQRALVGFCVLNNLLFDWEDNLCSLQTIDEMVNEIETIVKDYFPENFQRQVYTSWVNAAYCYYIDRKYNIKEKVCNDPDELYHFFRLSDAGIIPFLIALTVVYEDRDLLYITAQEYVSGLGMKPFMHVNDVFSFNKEINDKELANEVVIRLTKTAISTETLLKDLLNEIEISIDKIKELFPELYPVFIFWLRGNLEWSYITYRYHDNK</sequence>
<dbReference type="Gene3D" id="1.10.600.10">
    <property type="entry name" value="Farnesyl Diphosphate Synthase"/>
    <property type="match status" value="1"/>
</dbReference>
<organism evidence="1 2">
    <name type="scientific">Flavobacterium collinsii</name>
    <dbReference type="NCBI Taxonomy" id="1114861"/>
    <lineage>
        <taxon>Bacteria</taxon>
        <taxon>Pseudomonadati</taxon>
        <taxon>Bacteroidota</taxon>
        <taxon>Flavobacteriia</taxon>
        <taxon>Flavobacteriales</taxon>
        <taxon>Flavobacteriaceae</taxon>
        <taxon>Flavobacterium</taxon>
    </lineage>
</organism>
<dbReference type="EMBL" id="OX336425">
    <property type="protein sequence ID" value="CAI2768522.1"/>
    <property type="molecule type" value="Genomic_DNA"/>
</dbReference>
<proteinExistence type="predicted"/>
<dbReference type="InterPro" id="IPR008949">
    <property type="entry name" value="Isoprenoid_synthase_dom_sf"/>
</dbReference>
<reference evidence="1" key="1">
    <citation type="submission" date="2022-09" db="EMBL/GenBank/DDBJ databases">
        <authorList>
            <person name="Duchaud E."/>
        </authorList>
    </citation>
    <scope>NUCLEOTIDE SEQUENCE</scope>
    <source>
        <strain evidence="1">TRV642</strain>
    </source>
</reference>
<accession>A0A9W4X4U6</accession>
<dbReference type="SUPFAM" id="SSF48576">
    <property type="entry name" value="Terpenoid synthases"/>
    <property type="match status" value="1"/>
</dbReference>
<dbReference type="RefSeq" id="WP_263361123.1">
    <property type="nucleotide sequence ID" value="NZ_OX336425.1"/>
</dbReference>
<protein>
    <recommendedName>
        <fullName evidence="3">Terpene synthase</fullName>
    </recommendedName>
</protein>
<gene>
    <name evidence="1" type="ORF">TRV642_3769</name>
</gene>